<dbReference type="AlphaFoldDB" id="V5FSI8"/>
<dbReference type="InterPro" id="IPR027417">
    <property type="entry name" value="P-loop_NTPase"/>
</dbReference>
<dbReference type="PANTHER" id="PTHR36681:SF3">
    <property type="entry name" value="NUCLEAR GTPASE, GERMINAL CENTER-ASSOCIATED, TANDEM DUPLICATE 3"/>
    <property type="match status" value="1"/>
</dbReference>
<dbReference type="HOGENOM" id="CLU_005249_4_1_1"/>
<protein>
    <recommendedName>
        <fullName evidence="7">Tat pathway signal sequence</fullName>
    </recommendedName>
</protein>
<comment type="caution">
    <text evidence="5">The sequence shown here is derived from an EMBL/GenBank/DDBJ whole genome shotgun (WGS) entry which is preliminary data.</text>
</comment>
<dbReference type="InterPro" id="IPR045063">
    <property type="entry name" value="Dynamin_N"/>
</dbReference>
<dbReference type="Gene3D" id="3.40.50.300">
    <property type="entry name" value="P-loop containing nucleotide triphosphate hydrolases"/>
    <property type="match status" value="1"/>
</dbReference>
<evidence type="ECO:0000256" key="1">
    <source>
        <dbReference type="SAM" id="Coils"/>
    </source>
</evidence>
<sequence length="1041" mass="117925">MEAPHPPQNQGSGEQEQSGDSHDIHSSEKQVSQDGHEESHEDTEPSYSVEALETAIARGAKALELVQKVFHKYYTSAGDDYGWKNNIAKVLSKTAKTKFVIGVIGTTGAGKSSLINALVDEERLVPTNCLRACTAVATEISYHDGESKYKARIEFIKRAEWKKELGILFQDLTDSSGDVIRDNLPRDSEAAMSLDKIRAVYPSLTKEEILASSVEKLLNDPKLADAFGTTLVFEEEDAKKFYQRLKSYVDSKEKRRARKKDAQKDEPEWWPLIRVVKIYVKADALSTGAVIVDLPGVQDSNSARVAVAEEYMKKCSAHWVVAPITRAVDDAIAKKLLGQNMRRQLVMDSAMESITFICTKTDDVSTTEAQESLNLQLTSLLEEYEGKAAARGSLKDEIRQLQVIEESLASELGLTYEKLVTWSELLEACRDGREAYAPMEFSSPLKRKRERGDTPDAKRPEIDDSDDELAMSEDGEVTETDNAEPAPENLLPLTEADVTSKLHDLSHRRTELLSRKETLNDQITEKQRALKDTAISEENIQGLINIKCIRARNLYSKETIRRDFASGLKELDDEYMEELDPDNFDPEIETRNYGKLARNLPVFCVSSRGYQKVSGRLRRDSLIPGFSDPAETEIPQLQKHCRLLADTARKSSCINSLRSISQMFHSLTLWGLQRQSADVSEKKRIELETKFEDNCLALRKSLETLIGELFNEQHDTFEKHIIQRLGRAASCGRSKAKAVVQGWNTPYSRQDQQMSYRWNTYKAICRRSGVLKNAHGEHDWNQQLCDPMVNDLLPSWQSAFQSKLPEQLRRAAERCGDIFKIFHSSLIDDDKAIDTHTRIILDRQSTNHAKSLSTLFLSKERSFKELQRNVSREFTPAVTEVMQPAYEECNAQSGTGALKRMRTIMERNIETSRDRIFDHTVEKAVDSFLEDLKHIQVVIKNEIEIHLDDIRRDYYAAIVAPQLASFDQMQRNIKDEVTAIVKQVQDELELDKILFQLPASLHTGEFSDGDDIDPRSTMDVLDDCTKFEDEVSVKTEDAAEG</sequence>
<keyword evidence="6" id="KW-1185">Reference proteome</keyword>
<evidence type="ECO:0000259" key="4">
    <source>
        <dbReference type="Pfam" id="PF24564"/>
    </source>
</evidence>
<evidence type="ECO:0000259" key="3">
    <source>
        <dbReference type="Pfam" id="PF00350"/>
    </source>
</evidence>
<dbReference type="Pfam" id="PF00350">
    <property type="entry name" value="Dynamin_N"/>
    <property type="match status" value="1"/>
</dbReference>
<keyword evidence="1" id="KW-0175">Coiled coil</keyword>
<dbReference type="EMBL" id="BAUL01000108">
    <property type="protein sequence ID" value="GAD94993.1"/>
    <property type="molecule type" value="Genomic_DNA"/>
</dbReference>
<dbReference type="Pfam" id="PF24564">
    <property type="entry name" value="DUF7605"/>
    <property type="match status" value="1"/>
</dbReference>
<feature type="compositionally biased region" description="Basic and acidic residues" evidence="2">
    <location>
        <begin position="19"/>
        <end position="28"/>
    </location>
</feature>
<feature type="compositionally biased region" description="Basic and acidic residues" evidence="2">
    <location>
        <begin position="450"/>
        <end position="462"/>
    </location>
</feature>
<feature type="region of interest" description="Disordered" evidence="2">
    <location>
        <begin position="444"/>
        <end position="490"/>
    </location>
</feature>
<dbReference type="eggNOG" id="ENOG502QU12">
    <property type="taxonomic scope" value="Eukaryota"/>
</dbReference>
<evidence type="ECO:0000313" key="5">
    <source>
        <dbReference type="EMBL" id="GAD94993.1"/>
    </source>
</evidence>
<feature type="region of interest" description="Disordered" evidence="2">
    <location>
        <begin position="1"/>
        <end position="47"/>
    </location>
</feature>
<feature type="compositionally biased region" description="Acidic residues" evidence="2">
    <location>
        <begin position="463"/>
        <end position="482"/>
    </location>
</feature>
<gene>
    <name evidence="5" type="ORF">PVAR5_3627</name>
</gene>
<dbReference type="InParanoid" id="V5FSI8"/>
<evidence type="ECO:0000256" key="2">
    <source>
        <dbReference type="SAM" id="MobiDB-lite"/>
    </source>
</evidence>
<feature type="domain" description="Dynamin N-terminal" evidence="3">
    <location>
        <begin position="101"/>
        <end position="336"/>
    </location>
</feature>
<dbReference type="SUPFAM" id="SSF52540">
    <property type="entry name" value="P-loop containing nucleoside triphosphate hydrolases"/>
    <property type="match status" value="1"/>
</dbReference>
<reference evidence="6" key="1">
    <citation type="journal article" date="2014" name="Genome Announc.">
        <title>Draft genome sequence of the formaldehyde-resistant fungus Byssochlamys spectabilis No. 5 (anamorph Paecilomyces variotii No. 5) (NBRC109023).</title>
        <authorList>
            <person name="Oka T."/>
            <person name="Ekino K."/>
            <person name="Fukuda K."/>
            <person name="Nomura Y."/>
        </authorList>
    </citation>
    <scope>NUCLEOTIDE SEQUENCE [LARGE SCALE GENOMIC DNA]</scope>
    <source>
        <strain evidence="6">No. 5 / NBRC 109023</strain>
    </source>
</reference>
<dbReference type="InterPro" id="IPR056024">
    <property type="entry name" value="DUF7605"/>
</dbReference>
<organism evidence="5 6">
    <name type="scientific">Byssochlamys spectabilis (strain No. 5 / NBRC 109023)</name>
    <name type="common">Paecilomyces variotii</name>
    <dbReference type="NCBI Taxonomy" id="1356009"/>
    <lineage>
        <taxon>Eukaryota</taxon>
        <taxon>Fungi</taxon>
        <taxon>Dikarya</taxon>
        <taxon>Ascomycota</taxon>
        <taxon>Pezizomycotina</taxon>
        <taxon>Eurotiomycetes</taxon>
        <taxon>Eurotiomycetidae</taxon>
        <taxon>Eurotiales</taxon>
        <taxon>Thermoascaceae</taxon>
        <taxon>Paecilomyces</taxon>
    </lineage>
</organism>
<evidence type="ECO:0008006" key="7">
    <source>
        <dbReference type="Google" id="ProtNLM"/>
    </source>
</evidence>
<dbReference type="OrthoDB" id="3598281at2759"/>
<evidence type="ECO:0000313" key="6">
    <source>
        <dbReference type="Proteomes" id="UP000018001"/>
    </source>
</evidence>
<accession>V5FSI8</accession>
<name>V5FSI8_BYSSN</name>
<dbReference type="Proteomes" id="UP000018001">
    <property type="component" value="Unassembled WGS sequence"/>
</dbReference>
<proteinExistence type="predicted"/>
<feature type="domain" description="DUF7605" evidence="4">
    <location>
        <begin position="752"/>
        <end position="912"/>
    </location>
</feature>
<feature type="coiled-coil region" evidence="1">
    <location>
        <begin position="502"/>
        <end position="529"/>
    </location>
</feature>
<feature type="compositionally biased region" description="Basic and acidic residues" evidence="2">
    <location>
        <begin position="34"/>
        <end position="43"/>
    </location>
</feature>
<dbReference type="PANTHER" id="PTHR36681">
    <property type="entry name" value="NUCLEAR GTPASE, GERMINAL CENTER-ASSOCIATED, TANDEM DUPLICATE 3"/>
    <property type="match status" value="1"/>
</dbReference>